<comment type="catalytic activity">
    <reaction evidence="4">
        <text>GTP + H2O = GDP + phosphate + H(+)</text>
        <dbReference type="Rhea" id="RHEA:19669"/>
        <dbReference type="ChEBI" id="CHEBI:15377"/>
        <dbReference type="ChEBI" id="CHEBI:15378"/>
        <dbReference type="ChEBI" id="CHEBI:37565"/>
        <dbReference type="ChEBI" id="CHEBI:43474"/>
        <dbReference type="ChEBI" id="CHEBI:58189"/>
    </reaction>
    <physiologicalReaction direction="left-to-right" evidence="4">
        <dbReference type="Rhea" id="RHEA:19670"/>
    </physiologicalReaction>
</comment>
<dbReference type="InterPro" id="IPR027417">
    <property type="entry name" value="P-loop_NTPase"/>
</dbReference>
<evidence type="ECO:0000256" key="4">
    <source>
        <dbReference type="ARBA" id="ARBA00049117"/>
    </source>
</evidence>
<dbReference type="Pfam" id="PF04670">
    <property type="entry name" value="Gtr1_RagA"/>
    <property type="match status" value="1"/>
</dbReference>
<accession>A0A0A9ZF25</accession>
<dbReference type="GO" id="GO:0005525">
    <property type="term" value="F:GTP binding"/>
    <property type="evidence" value="ECO:0007669"/>
    <property type="project" value="UniProtKB-UniRule"/>
</dbReference>
<dbReference type="PANTHER" id="PTHR11259:SF1">
    <property type="entry name" value="RAS-RELATED GTP-BINDING PROTEIN"/>
    <property type="match status" value="1"/>
</dbReference>
<dbReference type="EMBL" id="GDHC01009824">
    <property type="protein sequence ID" value="JAQ08805.1"/>
    <property type="molecule type" value="Transcribed_RNA"/>
</dbReference>
<evidence type="ECO:0000256" key="5">
    <source>
        <dbReference type="RuleBase" id="RU367014"/>
    </source>
</evidence>
<name>A0A0A9ZF25_LYGHE</name>
<dbReference type="InterPro" id="IPR006762">
    <property type="entry name" value="Gtr1_RagA"/>
</dbReference>
<dbReference type="GO" id="GO:0009267">
    <property type="term" value="P:cellular response to starvation"/>
    <property type="evidence" value="ECO:0007669"/>
    <property type="project" value="TreeGrafter"/>
</dbReference>
<dbReference type="GO" id="GO:0005764">
    <property type="term" value="C:lysosome"/>
    <property type="evidence" value="ECO:0007669"/>
    <property type="project" value="TreeGrafter"/>
</dbReference>
<organism evidence="6">
    <name type="scientific">Lygus hesperus</name>
    <name type="common">Western plant bug</name>
    <dbReference type="NCBI Taxonomy" id="30085"/>
    <lineage>
        <taxon>Eukaryota</taxon>
        <taxon>Metazoa</taxon>
        <taxon>Ecdysozoa</taxon>
        <taxon>Arthropoda</taxon>
        <taxon>Hexapoda</taxon>
        <taxon>Insecta</taxon>
        <taxon>Pterygota</taxon>
        <taxon>Neoptera</taxon>
        <taxon>Paraneoptera</taxon>
        <taxon>Hemiptera</taxon>
        <taxon>Heteroptera</taxon>
        <taxon>Panheteroptera</taxon>
        <taxon>Cimicomorpha</taxon>
        <taxon>Miridae</taxon>
        <taxon>Mirini</taxon>
        <taxon>Lygus</taxon>
    </lineage>
</organism>
<dbReference type="Gene3D" id="3.30.450.190">
    <property type="match status" value="1"/>
</dbReference>
<evidence type="ECO:0000313" key="7">
    <source>
        <dbReference type="EMBL" id="JAQ08805.1"/>
    </source>
</evidence>
<sequence length="182" mass="21108">MDLIPNFTERQRIFRSRTEQLTATTSDVQITCFGTSIWDETLYKAWSAVAYSLVPNIDRLHDALHKLCQLCNADEIVLFEQVTFLVISNAENSALERQHHDVHRHEKMSNIIKQFKLCCNTMKVSFRSIQVHNTYYSAYMDIFTPTTYIMVICSEPKLTTYGIQINIAAARRIFDNIMSSIE</sequence>
<dbReference type="AlphaFoldDB" id="A0A0A9ZF25"/>
<evidence type="ECO:0000256" key="2">
    <source>
        <dbReference type="ARBA" id="ARBA00022741"/>
    </source>
</evidence>
<reference evidence="7" key="3">
    <citation type="journal article" date="2016" name="Gigascience">
        <title>De novo construction of an expanded transcriptome assembly for the western tarnished plant bug, Lygus hesperus.</title>
        <authorList>
            <person name="Tassone E.E."/>
            <person name="Geib S.M."/>
            <person name="Hall B."/>
            <person name="Fabrick J.A."/>
            <person name="Brent C.S."/>
            <person name="Hull J.J."/>
        </authorList>
    </citation>
    <scope>NUCLEOTIDE SEQUENCE</scope>
</reference>
<dbReference type="GO" id="GO:1990131">
    <property type="term" value="C:Gtr1-Gtr2 GTPase complex"/>
    <property type="evidence" value="ECO:0007669"/>
    <property type="project" value="TreeGrafter"/>
</dbReference>
<evidence type="ECO:0000256" key="3">
    <source>
        <dbReference type="ARBA" id="ARBA00023134"/>
    </source>
</evidence>
<reference evidence="6" key="2">
    <citation type="submission" date="2014-07" db="EMBL/GenBank/DDBJ databases">
        <authorList>
            <person name="Hull J."/>
        </authorList>
    </citation>
    <scope>NUCLEOTIDE SEQUENCE</scope>
</reference>
<dbReference type="GO" id="GO:0003924">
    <property type="term" value="F:GTPase activity"/>
    <property type="evidence" value="ECO:0007669"/>
    <property type="project" value="TreeGrafter"/>
</dbReference>
<dbReference type="PANTHER" id="PTHR11259">
    <property type="entry name" value="RAS-RELATED GTP BINDING RAG/GTR YEAST"/>
    <property type="match status" value="1"/>
</dbReference>
<reference evidence="6" key="1">
    <citation type="journal article" date="2014" name="PLoS ONE">
        <title>Transcriptome-Based Identification of ABC Transporters in the Western Tarnished Plant Bug Lygus hesperus.</title>
        <authorList>
            <person name="Hull J.J."/>
            <person name="Chaney K."/>
            <person name="Geib S.M."/>
            <person name="Fabrick J.A."/>
            <person name="Brent C.S."/>
            <person name="Walsh D."/>
            <person name="Lavine L.C."/>
        </authorList>
    </citation>
    <scope>NUCLEOTIDE SEQUENCE</scope>
</reference>
<keyword evidence="3 5" id="KW-0342">GTP-binding</keyword>
<comment type="similarity">
    <text evidence="1 5">Belongs to the GTR/RAG GTP-binding protein family.</text>
</comment>
<dbReference type="GO" id="GO:1904263">
    <property type="term" value="P:positive regulation of TORC1 signaling"/>
    <property type="evidence" value="ECO:0007669"/>
    <property type="project" value="TreeGrafter"/>
</dbReference>
<gene>
    <name evidence="6" type="primary">ragA</name>
    <name evidence="6" type="ORF">CM83_101014</name>
    <name evidence="7" type="ORF">g.13656</name>
</gene>
<evidence type="ECO:0000256" key="1">
    <source>
        <dbReference type="ARBA" id="ARBA00007756"/>
    </source>
</evidence>
<protein>
    <submittedName>
        <fullName evidence="6">Ras-related GTP-binding protein A</fullName>
    </submittedName>
</protein>
<keyword evidence="2 5" id="KW-0547">Nucleotide-binding</keyword>
<evidence type="ECO:0000313" key="6">
    <source>
        <dbReference type="EMBL" id="JAG43064.1"/>
    </source>
</evidence>
<proteinExistence type="inferred from homology"/>
<dbReference type="Gene3D" id="3.40.50.300">
    <property type="entry name" value="P-loop containing nucleotide triphosphate hydrolases"/>
    <property type="match status" value="1"/>
</dbReference>
<dbReference type="EMBL" id="GBHO01000540">
    <property type="protein sequence ID" value="JAG43064.1"/>
    <property type="molecule type" value="Transcribed_RNA"/>
</dbReference>
<dbReference type="GO" id="GO:0010507">
    <property type="term" value="P:negative regulation of autophagy"/>
    <property type="evidence" value="ECO:0007669"/>
    <property type="project" value="TreeGrafter"/>
</dbReference>
<dbReference type="GO" id="GO:0005634">
    <property type="term" value="C:nucleus"/>
    <property type="evidence" value="ECO:0007669"/>
    <property type="project" value="TreeGrafter"/>
</dbReference>